<evidence type="ECO:0000256" key="1">
    <source>
        <dbReference type="SAM" id="SignalP"/>
    </source>
</evidence>
<proteinExistence type="predicted"/>
<protein>
    <recommendedName>
        <fullName evidence="4">6-phosphogluconolactonase, cycloisomerase 2 family</fullName>
    </recommendedName>
</protein>
<dbReference type="GO" id="GO:0017057">
    <property type="term" value="F:6-phosphogluconolactonase activity"/>
    <property type="evidence" value="ECO:0007669"/>
    <property type="project" value="TreeGrafter"/>
</dbReference>
<dbReference type="SUPFAM" id="SSF51004">
    <property type="entry name" value="C-terminal (heme d1) domain of cytochrome cd1-nitrite reductase"/>
    <property type="match status" value="1"/>
</dbReference>
<organism evidence="2 3">
    <name type="scientific">Microlunatus endophyticus</name>
    <dbReference type="NCBI Taxonomy" id="1716077"/>
    <lineage>
        <taxon>Bacteria</taxon>
        <taxon>Bacillati</taxon>
        <taxon>Actinomycetota</taxon>
        <taxon>Actinomycetes</taxon>
        <taxon>Propionibacteriales</taxon>
        <taxon>Propionibacteriaceae</taxon>
        <taxon>Microlunatus</taxon>
    </lineage>
</organism>
<dbReference type="RefSeq" id="WP_188896558.1">
    <property type="nucleotide sequence ID" value="NZ_BMMZ01000009.1"/>
</dbReference>
<evidence type="ECO:0008006" key="4">
    <source>
        <dbReference type="Google" id="ProtNLM"/>
    </source>
</evidence>
<reference evidence="2" key="2">
    <citation type="submission" date="2020-09" db="EMBL/GenBank/DDBJ databases">
        <authorList>
            <person name="Sun Q."/>
            <person name="Zhou Y."/>
        </authorList>
    </citation>
    <scope>NUCLEOTIDE SEQUENCE</scope>
    <source>
        <strain evidence="2">CGMCC 4.7306</strain>
    </source>
</reference>
<evidence type="ECO:0000313" key="2">
    <source>
        <dbReference type="EMBL" id="GGL72796.1"/>
    </source>
</evidence>
<dbReference type="Proteomes" id="UP000613840">
    <property type="component" value="Unassembled WGS sequence"/>
</dbReference>
<dbReference type="InterPro" id="IPR015943">
    <property type="entry name" value="WD40/YVTN_repeat-like_dom_sf"/>
</dbReference>
<gene>
    <name evidence="2" type="ORF">GCM10011575_33830</name>
</gene>
<dbReference type="InterPro" id="IPR050282">
    <property type="entry name" value="Cycloisomerase_2"/>
</dbReference>
<dbReference type="Gene3D" id="2.130.10.10">
    <property type="entry name" value="YVTN repeat-like/Quinoprotein amine dehydrogenase"/>
    <property type="match status" value="3"/>
</dbReference>
<reference evidence="2" key="1">
    <citation type="journal article" date="2014" name="Int. J. Syst. Evol. Microbiol.">
        <title>Complete genome sequence of Corynebacterium casei LMG S-19264T (=DSM 44701T), isolated from a smear-ripened cheese.</title>
        <authorList>
            <consortium name="US DOE Joint Genome Institute (JGI-PGF)"/>
            <person name="Walter F."/>
            <person name="Albersmeier A."/>
            <person name="Kalinowski J."/>
            <person name="Ruckert C."/>
        </authorList>
    </citation>
    <scope>NUCLEOTIDE SEQUENCE</scope>
    <source>
        <strain evidence="2">CGMCC 4.7306</strain>
    </source>
</reference>
<feature type="chain" id="PRO_5037067284" description="6-phosphogluconolactonase, cycloisomerase 2 family" evidence="1">
    <location>
        <begin position="25"/>
        <end position="381"/>
    </location>
</feature>
<accession>A0A917SDL4</accession>
<comment type="caution">
    <text evidence="2">The sequence shown here is derived from an EMBL/GenBank/DDBJ whole genome shotgun (WGS) entry which is preliminary data.</text>
</comment>
<name>A0A917SDL4_9ACTN</name>
<dbReference type="EMBL" id="BMMZ01000009">
    <property type="protein sequence ID" value="GGL72796.1"/>
    <property type="molecule type" value="Genomic_DNA"/>
</dbReference>
<feature type="signal peptide" evidence="1">
    <location>
        <begin position="1"/>
        <end position="24"/>
    </location>
</feature>
<dbReference type="PANTHER" id="PTHR30344">
    <property type="entry name" value="6-PHOSPHOGLUCONOLACTONASE-RELATED"/>
    <property type="match status" value="1"/>
</dbReference>
<dbReference type="PANTHER" id="PTHR30344:SF1">
    <property type="entry name" value="6-PHOSPHOGLUCONOLACTONASE"/>
    <property type="match status" value="1"/>
</dbReference>
<dbReference type="AlphaFoldDB" id="A0A917SDL4"/>
<keyword evidence="1" id="KW-0732">Signal</keyword>
<dbReference type="InterPro" id="IPR011048">
    <property type="entry name" value="Haem_d1_sf"/>
</dbReference>
<evidence type="ECO:0000313" key="3">
    <source>
        <dbReference type="Proteomes" id="UP000613840"/>
    </source>
</evidence>
<sequence length="381" mass="39432">MKTRSRVITGSVLAAALATTAVPAAWGSPAHHTPTRQNRSPSGAVYVQTDNTAGNAVVRYNRGSFGTLTGAISYPTGGKGGVLGGSQVDHLASEKSLVRQGDHLYAVNAGSNTITNFKITGSGLVREQVINSGGSFPVSIAASGRAVYVLNARDGGSIQGYLSLGGKLIKIDQWHHELGFDPQASPEFTSTPAELSLTPDGRDLIVATKGDGSSFETFRVGLSGWLTGGRVVTQLAGRVPFGFDFDRFGRVVATEAGTNSVATFALRRDGSLGLLDRESTDQQATCWVVVRDGVAYVSNAGSATVTSYRIGRNGTITPLQTVSTDAGTVDAAVSQDGRNLYVQTGAAGMVDEFMINSNGSLSRIGSVTVPQAAGGEGIVAE</sequence>
<keyword evidence="3" id="KW-1185">Reference proteome</keyword>